<dbReference type="CDD" id="cd05716">
    <property type="entry name" value="IgV_pIgR_like"/>
    <property type="match status" value="1"/>
</dbReference>
<name>W5N1H2_LEPOC</name>
<reference evidence="6" key="1">
    <citation type="submission" date="2011-12" db="EMBL/GenBank/DDBJ databases">
        <title>The Draft Genome of Lepisosteus oculatus.</title>
        <authorList>
            <consortium name="The Broad Institute Genome Assembly &amp; Analysis Group"/>
            <consortium name="Computational R&amp;D Group"/>
            <consortium name="and Sequencing Platform"/>
            <person name="Di Palma F."/>
            <person name="Alfoldi J."/>
            <person name="Johnson J."/>
            <person name="Berlin A."/>
            <person name="Gnerre S."/>
            <person name="Jaffe D."/>
            <person name="MacCallum I."/>
            <person name="Young S."/>
            <person name="Walker B.J."/>
            <person name="Lander E.S."/>
            <person name="Lindblad-Toh K."/>
        </authorList>
    </citation>
    <scope>NUCLEOTIDE SEQUENCE [LARGE SCALE GENOMIC DNA]</scope>
</reference>
<evidence type="ECO:0000259" key="4">
    <source>
        <dbReference type="PROSITE" id="PS50835"/>
    </source>
</evidence>
<dbReference type="InterPro" id="IPR003599">
    <property type="entry name" value="Ig_sub"/>
</dbReference>
<evidence type="ECO:0000256" key="1">
    <source>
        <dbReference type="ARBA" id="ARBA00004370"/>
    </source>
</evidence>
<proteinExistence type="predicted"/>
<dbReference type="HOGENOM" id="CLU_051023_3_0_1"/>
<evidence type="ECO:0000313" key="5">
    <source>
        <dbReference type="Ensembl" id="ENSLOCP00000014481.1"/>
    </source>
</evidence>
<organism evidence="5 6">
    <name type="scientific">Lepisosteus oculatus</name>
    <name type="common">Spotted gar</name>
    <dbReference type="NCBI Taxonomy" id="7918"/>
    <lineage>
        <taxon>Eukaryota</taxon>
        <taxon>Metazoa</taxon>
        <taxon>Chordata</taxon>
        <taxon>Craniata</taxon>
        <taxon>Vertebrata</taxon>
        <taxon>Euteleostomi</taxon>
        <taxon>Actinopterygii</taxon>
        <taxon>Neopterygii</taxon>
        <taxon>Holostei</taxon>
        <taxon>Semionotiformes</taxon>
        <taxon>Lepisosteidae</taxon>
        <taxon>Lepisosteus</taxon>
    </lineage>
</organism>
<dbReference type="InterPro" id="IPR036179">
    <property type="entry name" value="Ig-like_dom_sf"/>
</dbReference>
<dbReference type="PROSITE" id="PS50835">
    <property type="entry name" value="IG_LIKE"/>
    <property type="match status" value="1"/>
</dbReference>
<dbReference type="GO" id="GO:0005886">
    <property type="term" value="C:plasma membrane"/>
    <property type="evidence" value="ECO:0000318"/>
    <property type="project" value="GO_Central"/>
</dbReference>
<evidence type="ECO:0000256" key="2">
    <source>
        <dbReference type="ARBA" id="ARBA00022692"/>
    </source>
</evidence>
<dbReference type="Proteomes" id="UP000018468">
    <property type="component" value="Linkage group LG3"/>
</dbReference>
<dbReference type="GeneTree" id="ENSGT00940000154332"/>
<dbReference type="SMART" id="SM00409">
    <property type="entry name" value="IG"/>
    <property type="match status" value="1"/>
</dbReference>
<reference evidence="5" key="2">
    <citation type="submission" date="2025-08" db="UniProtKB">
        <authorList>
            <consortium name="Ensembl"/>
        </authorList>
    </citation>
    <scope>IDENTIFICATION</scope>
</reference>
<keyword evidence="6" id="KW-1185">Reference proteome</keyword>
<keyword evidence="2" id="KW-0812">Transmembrane</keyword>
<dbReference type="GO" id="GO:0007165">
    <property type="term" value="P:signal transduction"/>
    <property type="evidence" value="ECO:0000318"/>
    <property type="project" value="GO_Central"/>
</dbReference>
<reference evidence="5" key="3">
    <citation type="submission" date="2025-09" db="UniProtKB">
        <authorList>
            <consortium name="Ensembl"/>
        </authorList>
    </citation>
    <scope>IDENTIFICATION</scope>
</reference>
<dbReference type="Gene3D" id="2.60.40.10">
    <property type="entry name" value="Immunoglobulins"/>
    <property type="match status" value="1"/>
</dbReference>
<comment type="subcellular location">
    <subcellularLocation>
        <location evidence="1">Membrane</location>
    </subcellularLocation>
</comment>
<sequence>ASFSGLKAPQDKTGHLGDSVTVECQYSPNFRDSDKYWCRGDNWLTCKILARTNEGRSAQTRVYISDDRDQNVFTVTTHNLQWEDEDVYWCGIKQAGLDIMEQMQLTVIKGQTAVTPYPPSTAAAVDTMSTRGHSLRHHEAEGSPEPRYSHNSEHKCCGTLYVKISFTNILYNSDG</sequence>
<feature type="domain" description="Ig-like" evidence="4">
    <location>
        <begin position="17"/>
        <end position="106"/>
    </location>
</feature>
<dbReference type="PANTHER" id="PTHR11860">
    <property type="entry name" value="POLYMERIC-IMMUNOGLOBULIN RECEPTOR"/>
    <property type="match status" value="1"/>
</dbReference>
<evidence type="ECO:0000313" key="6">
    <source>
        <dbReference type="Proteomes" id="UP000018468"/>
    </source>
</evidence>
<dbReference type="InterPro" id="IPR013106">
    <property type="entry name" value="Ig_V-set"/>
</dbReference>
<dbReference type="eggNOG" id="ENOG502S8BD">
    <property type="taxonomic scope" value="Eukaryota"/>
</dbReference>
<evidence type="ECO:0000256" key="3">
    <source>
        <dbReference type="ARBA" id="ARBA00023136"/>
    </source>
</evidence>
<dbReference type="InterPro" id="IPR013783">
    <property type="entry name" value="Ig-like_fold"/>
</dbReference>
<dbReference type="EMBL" id="AHAT01016704">
    <property type="status" value="NOT_ANNOTATED_CDS"/>
    <property type="molecule type" value="Genomic_DNA"/>
</dbReference>
<dbReference type="Bgee" id="ENSLOCG00000011777">
    <property type="expression patterns" value="Expressed in mesonephros and 8 other cell types or tissues"/>
</dbReference>
<dbReference type="Pfam" id="PF07686">
    <property type="entry name" value="V-set"/>
    <property type="match status" value="1"/>
</dbReference>
<dbReference type="InParanoid" id="W5N1H2"/>
<dbReference type="InterPro" id="IPR007110">
    <property type="entry name" value="Ig-like_dom"/>
</dbReference>
<dbReference type="GO" id="GO:0004888">
    <property type="term" value="F:transmembrane signaling receptor activity"/>
    <property type="evidence" value="ECO:0000318"/>
    <property type="project" value="GO_Central"/>
</dbReference>
<dbReference type="Ensembl" id="ENSLOCT00000014510.1">
    <property type="protein sequence ID" value="ENSLOCP00000014481.1"/>
    <property type="gene ID" value="ENSLOCG00000011777.1"/>
</dbReference>
<accession>W5N1H2</accession>
<dbReference type="OMA" id="DTYWCGV"/>
<dbReference type="STRING" id="7918.ENSLOCP00000014481"/>
<dbReference type="SUPFAM" id="SSF48726">
    <property type="entry name" value="Immunoglobulin"/>
    <property type="match status" value="1"/>
</dbReference>
<dbReference type="AlphaFoldDB" id="W5N1H2"/>
<protein>
    <recommendedName>
        <fullName evidence="4">Ig-like domain-containing protein</fullName>
    </recommendedName>
</protein>
<dbReference type="PANTHER" id="PTHR11860:SF111">
    <property type="entry name" value="IMMUNOGLOBULIN SUBTYPE DOMAIN-CONTAINING PROTEIN"/>
    <property type="match status" value="1"/>
</dbReference>
<keyword evidence="3" id="KW-0472">Membrane</keyword>
<dbReference type="InterPro" id="IPR050671">
    <property type="entry name" value="CD300_family_receptors"/>
</dbReference>